<dbReference type="AlphaFoldDB" id="A0A1G8HF96"/>
<accession>A0A1G8HF96</accession>
<evidence type="ECO:0000256" key="1">
    <source>
        <dbReference type="SAM" id="Phobius"/>
    </source>
</evidence>
<dbReference type="Proteomes" id="UP000183255">
    <property type="component" value="Unassembled WGS sequence"/>
</dbReference>
<keyword evidence="1" id="KW-1133">Transmembrane helix</keyword>
<protein>
    <submittedName>
        <fullName evidence="2">Uncharacterized protein</fullName>
    </submittedName>
</protein>
<feature type="transmembrane region" description="Helical" evidence="1">
    <location>
        <begin position="57"/>
        <end position="75"/>
    </location>
</feature>
<reference evidence="2 3" key="1">
    <citation type="submission" date="2016-10" db="EMBL/GenBank/DDBJ databases">
        <authorList>
            <person name="de Groot N.N."/>
        </authorList>
    </citation>
    <scope>NUCLEOTIDE SEQUENCE [LARGE SCALE GENOMIC DNA]</scope>
    <source>
        <strain evidence="2 3">CGMCC 1.5058</strain>
    </source>
</reference>
<dbReference type="EMBL" id="FNDZ01000001">
    <property type="protein sequence ID" value="SDI05302.1"/>
    <property type="molecule type" value="Genomic_DNA"/>
</dbReference>
<dbReference type="RefSeq" id="WP_031573807.1">
    <property type="nucleotide sequence ID" value="NZ_FNDZ01000001.1"/>
</dbReference>
<keyword evidence="1" id="KW-0472">Membrane</keyword>
<evidence type="ECO:0000313" key="2">
    <source>
        <dbReference type="EMBL" id="SDI05302.1"/>
    </source>
</evidence>
<organism evidence="2 3">
    <name type="scientific">Proteiniclasticum ruminis</name>
    <dbReference type="NCBI Taxonomy" id="398199"/>
    <lineage>
        <taxon>Bacteria</taxon>
        <taxon>Bacillati</taxon>
        <taxon>Bacillota</taxon>
        <taxon>Clostridia</taxon>
        <taxon>Eubacteriales</taxon>
        <taxon>Clostridiaceae</taxon>
        <taxon>Proteiniclasticum</taxon>
    </lineage>
</organism>
<name>A0A1G8HF96_9CLOT</name>
<gene>
    <name evidence="2" type="ORF">SAMN05421804_101565</name>
</gene>
<sequence length="85" mass="9634">MDIIVYLLLEGVIEAISYASKPKETSRIVTISILTLIITTMMVFLILSYLARADQEKMIVLLLLSGLTAFTAYDFQKEKKKQNAF</sequence>
<keyword evidence="1" id="KW-0812">Transmembrane</keyword>
<feature type="transmembrane region" description="Helical" evidence="1">
    <location>
        <begin position="28"/>
        <end position="51"/>
    </location>
</feature>
<proteinExistence type="predicted"/>
<evidence type="ECO:0000313" key="3">
    <source>
        <dbReference type="Proteomes" id="UP000183255"/>
    </source>
</evidence>